<sequence>MSLLHERIKANYWKGVEAVGGHIVFEDDGFRFTPHSFNIQADSVFVPYQHIQEVSKVNTLFIVPNGVKIIDKNKNVHKIVVNQREKIFEFLNEMK</sequence>
<evidence type="ECO:0000313" key="2">
    <source>
        <dbReference type="Proteomes" id="UP000238153"/>
    </source>
</evidence>
<dbReference type="KEGG" id="shh:ShL2_02338"/>
<dbReference type="InterPro" id="IPR011993">
    <property type="entry name" value="PH-like_dom_sf"/>
</dbReference>
<evidence type="ECO:0008006" key="3">
    <source>
        <dbReference type="Google" id="ProtNLM"/>
    </source>
</evidence>
<dbReference type="OMA" id="VIPNGMK"/>
<dbReference type="Gene3D" id="2.30.29.30">
    <property type="entry name" value="Pleckstrin-homology domain (PH domain)/Phosphotyrosine-binding domain (PTB)"/>
    <property type="match status" value="1"/>
</dbReference>
<dbReference type="Proteomes" id="UP000238153">
    <property type="component" value="Unassembled WGS sequence"/>
</dbReference>
<dbReference type="GeneID" id="93781787"/>
<dbReference type="AlphaFoldDB" id="A0A2A1KCU1"/>
<reference evidence="1 2" key="1">
    <citation type="submission" date="2017-11" db="EMBL/GenBank/DDBJ databases">
        <authorList>
            <person name="Founou R.C."/>
            <person name="Founou L."/>
            <person name="Allam M."/>
            <person name="Ismail A."/>
            <person name="Essack S.Y."/>
        </authorList>
    </citation>
    <scope>NUCLEOTIDE SEQUENCE [LARGE SCALE GENOMIC DNA]</scope>
    <source>
        <strain evidence="1 2">G811N2B1</strain>
    </source>
</reference>
<evidence type="ECO:0000313" key="1">
    <source>
        <dbReference type="EMBL" id="PPJ72096.1"/>
    </source>
</evidence>
<organism evidence="1 2">
    <name type="scientific">Staphylococcus haemolyticus</name>
    <dbReference type="NCBI Taxonomy" id="1283"/>
    <lineage>
        <taxon>Bacteria</taxon>
        <taxon>Bacillati</taxon>
        <taxon>Bacillota</taxon>
        <taxon>Bacilli</taxon>
        <taxon>Bacillales</taxon>
        <taxon>Staphylococcaceae</taxon>
        <taxon>Staphylococcus</taxon>
    </lineage>
</organism>
<proteinExistence type="predicted"/>
<gene>
    <name evidence="1" type="ORF">CV019_11470</name>
</gene>
<dbReference type="RefSeq" id="WP_011276802.1">
    <property type="nucleotide sequence ID" value="NZ_BKAY01000018.1"/>
</dbReference>
<name>A0A2A1KCU1_STAHA</name>
<accession>A0A2A1KCU1</accession>
<dbReference type="EMBL" id="PGWX01000388">
    <property type="protein sequence ID" value="PPJ72096.1"/>
    <property type="molecule type" value="Genomic_DNA"/>
</dbReference>
<protein>
    <recommendedName>
        <fullName evidence="3">GRAM domain-containing protein</fullName>
    </recommendedName>
</protein>
<comment type="caution">
    <text evidence="1">The sequence shown here is derived from an EMBL/GenBank/DDBJ whole genome shotgun (WGS) entry which is preliminary data.</text>
</comment>